<dbReference type="OMA" id="ICITTIR"/>
<feature type="domain" description="TTF-type" evidence="2">
    <location>
        <begin position="98"/>
        <end position="194"/>
    </location>
</feature>
<dbReference type="OrthoDB" id="6618591at2759"/>
<feature type="region of interest" description="Disordered" evidence="1">
    <location>
        <begin position="1"/>
        <end position="25"/>
    </location>
</feature>
<evidence type="ECO:0000256" key="1">
    <source>
        <dbReference type="SAM" id="MobiDB-lite"/>
    </source>
</evidence>
<dbReference type="InterPro" id="IPR012337">
    <property type="entry name" value="RNaseH-like_sf"/>
</dbReference>
<dbReference type="SMART" id="SM00597">
    <property type="entry name" value="ZnF_TTF"/>
    <property type="match status" value="1"/>
</dbReference>
<accession>A0A226DMS7</accession>
<dbReference type="Proteomes" id="UP000198287">
    <property type="component" value="Unassembled WGS sequence"/>
</dbReference>
<comment type="caution">
    <text evidence="3">The sequence shown here is derived from an EMBL/GenBank/DDBJ whole genome shotgun (WGS) entry which is preliminary data.</text>
</comment>
<dbReference type="EMBL" id="LNIX01000016">
    <property type="protein sequence ID" value="OXA45921.1"/>
    <property type="molecule type" value="Genomic_DNA"/>
</dbReference>
<keyword evidence="4" id="KW-1185">Reference proteome</keyword>
<dbReference type="SUPFAM" id="SSF53098">
    <property type="entry name" value="Ribonuclease H-like"/>
    <property type="match status" value="1"/>
</dbReference>
<dbReference type="InterPro" id="IPR006580">
    <property type="entry name" value="Znf_TTF"/>
</dbReference>
<organism evidence="3 4">
    <name type="scientific">Folsomia candida</name>
    <name type="common">Springtail</name>
    <dbReference type="NCBI Taxonomy" id="158441"/>
    <lineage>
        <taxon>Eukaryota</taxon>
        <taxon>Metazoa</taxon>
        <taxon>Ecdysozoa</taxon>
        <taxon>Arthropoda</taxon>
        <taxon>Hexapoda</taxon>
        <taxon>Collembola</taxon>
        <taxon>Entomobryomorpha</taxon>
        <taxon>Isotomoidea</taxon>
        <taxon>Isotomidae</taxon>
        <taxon>Proisotominae</taxon>
        <taxon>Folsomia</taxon>
    </lineage>
</organism>
<reference evidence="3 4" key="1">
    <citation type="submission" date="2015-12" db="EMBL/GenBank/DDBJ databases">
        <title>The genome of Folsomia candida.</title>
        <authorList>
            <person name="Faddeeva A."/>
            <person name="Derks M.F."/>
            <person name="Anvar Y."/>
            <person name="Smit S."/>
            <person name="Van Straalen N."/>
            <person name="Roelofs D."/>
        </authorList>
    </citation>
    <scope>NUCLEOTIDE SEQUENCE [LARGE SCALE GENOMIC DNA]</scope>
    <source>
        <strain evidence="3 4">VU population</strain>
        <tissue evidence="3">Whole body</tissue>
    </source>
</reference>
<sequence>MKKRQTSLDDFLTKKPKSDVDSVRADENHAVVLNPQVENKIDDTLASDEGERSRGCSSGMLDIGNFIDRHPNAETCHDILVSAWIPDSSFAFPVEEGGSRKFQLSWLQQFSWLSYSGLLDGAFCRYCFLFATKSSSGASGGQALGKLVAEPYRKWKNALENFRKHERLDYHLASSLAAENFLKIQEGHKLPITASLNNAAEEELQRGKLILDPIIKTLLVCGRQGLALRGHKDSGRLSLKQPDENDGNFRALLRMRIESGDGNLKTHIETSPQNATYLSPDIQNEILNLSSRQIQETIVKEINSAKCFSIIADETTDVAESGTGESIAIKIKEELQKLGIETKYLHGQGYDGCSVMKGSVKGVQAKVKELISPKALYVHCSSHSFNLALTDACKIPDIRNTFQSLNEVIKFIRASPKRTSTLKNITAENPTHYQRDKLISFCETRFVERHSSVLRFVELYDAIVDLLEILEIDADSNTSSKAHQLLICITTIRFVVSMYVIEKVLSITISFSRQLQSPDLVLLACLEMAENILVLLTDIQLNSTTEFAVEQIWKVAATTCTNQSVPVDLPRSAKIKLKKNPQDPGNTMDAETYYRTTIFDPFLECD</sequence>
<evidence type="ECO:0000259" key="2">
    <source>
        <dbReference type="SMART" id="SM00597"/>
    </source>
</evidence>
<name>A0A226DMS7_FOLCA</name>
<gene>
    <name evidence="3" type="ORF">Fcan01_18998</name>
</gene>
<feature type="compositionally biased region" description="Basic and acidic residues" evidence="1">
    <location>
        <begin position="11"/>
        <end position="25"/>
    </location>
</feature>
<protein>
    <submittedName>
        <fullName evidence="3">Zinc finger MYM-type protein 1</fullName>
    </submittedName>
</protein>
<dbReference type="PANTHER" id="PTHR46289">
    <property type="entry name" value="52 KDA REPRESSOR OF THE INHIBITOR OF THE PROTEIN KINASE-LIKE PROTEIN-RELATED"/>
    <property type="match status" value="1"/>
</dbReference>
<evidence type="ECO:0000313" key="4">
    <source>
        <dbReference type="Proteomes" id="UP000198287"/>
    </source>
</evidence>
<proteinExistence type="predicted"/>
<dbReference type="AlphaFoldDB" id="A0A226DMS7"/>
<dbReference type="InterPro" id="IPR052958">
    <property type="entry name" value="IFN-induced_PKR_regulator"/>
</dbReference>
<evidence type="ECO:0000313" key="3">
    <source>
        <dbReference type="EMBL" id="OXA45921.1"/>
    </source>
</evidence>
<dbReference type="STRING" id="158441.A0A226DMS7"/>
<dbReference type="PANTHER" id="PTHR46289:SF17">
    <property type="entry name" value="HAT C-TERMINAL DIMERISATION DOMAIN-CONTAINING PROTEIN"/>
    <property type="match status" value="1"/>
</dbReference>